<evidence type="ECO:0000313" key="2">
    <source>
        <dbReference type="Proteomes" id="UP001058271"/>
    </source>
</evidence>
<keyword evidence="2" id="KW-1185">Reference proteome</keyword>
<gene>
    <name evidence="1" type="ORF">Drose_26815</name>
</gene>
<proteinExistence type="predicted"/>
<dbReference type="SUPFAM" id="SSF56801">
    <property type="entry name" value="Acetyl-CoA synthetase-like"/>
    <property type="match status" value="1"/>
</dbReference>
<dbReference type="Gene3D" id="3.40.50.12780">
    <property type="entry name" value="N-terminal domain of ligase-like"/>
    <property type="match status" value="1"/>
</dbReference>
<name>A0ABY5YZ38_9ACTN</name>
<protein>
    <recommendedName>
        <fullName evidence="3">Arylcarboxylate reductase</fullName>
    </recommendedName>
</protein>
<sequence>MIDPNALVKGCLQEELDDWTRRVVRRHFDPDIGSPYWLARAAELDFDPRDITRYAELAAFGPLSLQELRERDPAELVPMAVPRPLVGRVWDSGGTTGDPCRVFYTESMIVHRAAWRHWSFRTEGFLPGRGWLQATPTGPHLIGNGAYELTEFFDARVYLFDADPRWAKRLIRMGRFAEAEEYTAHLIEQIAGILRTQPVSYMNTTPALLAALIRKEPELAAALEGVRLSGTHITAAMHRAFAKVLGGGICGRSYGNTFGNCAGLPADRDGAVLPYLPNYPQVTAAVVSRSDWTKPVGYGQIGQVRLTVMHEDLFLPNVLERDQAMRYDTGPEWPCDGVANVLPLQISRATPEGFY</sequence>
<dbReference type="RefSeq" id="WP_260724130.1">
    <property type="nucleotide sequence ID" value="NZ_BAAABS010000052.1"/>
</dbReference>
<evidence type="ECO:0008006" key="3">
    <source>
        <dbReference type="Google" id="ProtNLM"/>
    </source>
</evidence>
<dbReference type="Proteomes" id="UP001058271">
    <property type="component" value="Chromosome"/>
</dbReference>
<accession>A0ABY5YZ38</accession>
<reference evidence="1" key="1">
    <citation type="submission" date="2021-04" db="EMBL/GenBank/DDBJ databases">
        <title>Biosynthetic gene clusters of Dactylosporangioum roseum.</title>
        <authorList>
            <person name="Hartkoorn R.C."/>
            <person name="Beaudoing E."/>
            <person name="Hot D."/>
            <person name="Moureu S."/>
        </authorList>
    </citation>
    <scope>NUCLEOTIDE SEQUENCE</scope>
    <source>
        <strain evidence="1">NRRL B-16295</strain>
    </source>
</reference>
<dbReference type="InterPro" id="IPR042099">
    <property type="entry name" value="ANL_N_sf"/>
</dbReference>
<organism evidence="1 2">
    <name type="scientific">Dactylosporangium roseum</name>
    <dbReference type="NCBI Taxonomy" id="47989"/>
    <lineage>
        <taxon>Bacteria</taxon>
        <taxon>Bacillati</taxon>
        <taxon>Actinomycetota</taxon>
        <taxon>Actinomycetes</taxon>
        <taxon>Micromonosporales</taxon>
        <taxon>Micromonosporaceae</taxon>
        <taxon>Dactylosporangium</taxon>
    </lineage>
</organism>
<dbReference type="EMBL" id="CP073721">
    <property type="protein sequence ID" value="UWZ34787.1"/>
    <property type="molecule type" value="Genomic_DNA"/>
</dbReference>
<evidence type="ECO:0000313" key="1">
    <source>
        <dbReference type="EMBL" id="UWZ34787.1"/>
    </source>
</evidence>